<reference evidence="2 3" key="1">
    <citation type="submission" date="2016-06" db="EMBL/GenBank/DDBJ databases">
        <authorList>
            <person name="Kjaerup R.B."/>
            <person name="Dalgaard T.S."/>
            <person name="Juul-Madsen H.R."/>
        </authorList>
    </citation>
    <scope>NUCLEOTIDE SEQUENCE [LARGE SCALE GENOMIC DNA]</scope>
    <source>
        <strain evidence="2 3">1S159</strain>
    </source>
</reference>
<dbReference type="PANTHER" id="PTHR16222">
    <property type="entry name" value="ADP-RIBOSYLGLYCOHYDROLASE"/>
    <property type="match status" value="1"/>
</dbReference>
<feature type="binding site" evidence="1">
    <location>
        <position position="263"/>
    </location>
    <ligand>
        <name>Mg(2+)</name>
        <dbReference type="ChEBI" id="CHEBI:18420"/>
        <label>1</label>
    </ligand>
</feature>
<keyword evidence="2" id="KW-0378">Hydrolase</keyword>
<evidence type="ECO:0000313" key="3">
    <source>
        <dbReference type="Proteomes" id="UP000093523"/>
    </source>
</evidence>
<comment type="caution">
    <text evidence="2">The sequence shown here is derived from an EMBL/GenBank/DDBJ whole genome shotgun (WGS) entry which is preliminary data.</text>
</comment>
<dbReference type="EMBL" id="MAJU01000009">
    <property type="protein sequence ID" value="OCH21412.1"/>
    <property type="molecule type" value="Genomic_DNA"/>
</dbReference>
<dbReference type="GO" id="GO:0046872">
    <property type="term" value="F:metal ion binding"/>
    <property type="evidence" value="ECO:0007669"/>
    <property type="project" value="UniProtKB-KW"/>
</dbReference>
<dbReference type="AlphaFoldDB" id="A0A1B9NZP0"/>
<dbReference type="PANTHER" id="PTHR16222:SF17">
    <property type="entry name" value="SELENOPROTEIN J"/>
    <property type="match status" value="1"/>
</dbReference>
<dbReference type="InterPro" id="IPR005502">
    <property type="entry name" value="Ribosyl_crysJ1"/>
</dbReference>
<sequence length="306" mass="33653">MSQQRAFNAILGALVADTASMGFHWLYDQTLIKKYTTSTPEFHAPNQDEYEGKGYFAHKGKAVGSPSQYGAQLTAMLASLSHTQPYSESRYIASFRTWFDFGGQWQGYIDKPTKIALLAMHQEEVSIFGADDTQNPAISKLPALVAYHYKEDALPDYIESAVRVTNNNDIAVKYAQAVAIMIKMAINGHTVKACIEEAKQSCSFIKEEIEKAEQDRKLTSLQVAEKVGLHCGLDASFIVVMHILLTATSYEEAIQTNIYCGGDNCGRAIPLGAILGACFTDSNQAIPSSWIEQSTLPNSLLARFLS</sequence>
<evidence type="ECO:0000313" key="2">
    <source>
        <dbReference type="EMBL" id="OCH21412.1"/>
    </source>
</evidence>
<evidence type="ECO:0000256" key="1">
    <source>
        <dbReference type="PIRSR" id="PIRSR605502-1"/>
    </source>
</evidence>
<comment type="cofactor">
    <cofactor evidence="1">
        <name>Mg(2+)</name>
        <dbReference type="ChEBI" id="CHEBI:18420"/>
    </cofactor>
    <text evidence="1">Binds 2 magnesium ions per subunit.</text>
</comment>
<keyword evidence="1" id="KW-0460">Magnesium</keyword>
<dbReference type="SUPFAM" id="SSF101478">
    <property type="entry name" value="ADP-ribosylglycohydrolase"/>
    <property type="match status" value="1"/>
</dbReference>
<dbReference type="InterPro" id="IPR050792">
    <property type="entry name" value="ADP-ribosylglycohydrolase"/>
</dbReference>
<dbReference type="Gene3D" id="1.10.4080.10">
    <property type="entry name" value="ADP-ribosylation/Crystallin J1"/>
    <property type="match status" value="1"/>
</dbReference>
<dbReference type="Proteomes" id="UP000093523">
    <property type="component" value="Unassembled WGS sequence"/>
</dbReference>
<accession>A0A1B9NZP0</accession>
<organism evidence="2 3">
    <name type="scientific">Aliivibrio logei</name>
    <name type="common">Vibrio logei</name>
    <dbReference type="NCBI Taxonomy" id="688"/>
    <lineage>
        <taxon>Bacteria</taxon>
        <taxon>Pseudomonadati</taxon>
        <taxon>Pseudomonadota</taxon>
        <taxon>Gammaproteobacteria</taxon>
        <taxon>Vibrionales</taxon>
        <taxon>Vibrionaceae</taxon>
        <taxon>Aliivibrio</taxon>
    </lineage>
</organism>
<name>A0A1B9NZP0_ALILO</name>
<proteinExistence type="predicted"/>
<dbReference type="RefSeq" id="WP_017021016.1">
    <property type="nucleotide sequence ID" value="NZ_CAWMPN010000009.1"/>
</dbReference>
<dbReference type="GO" id="GO:0016787">
    <property type="term" value="F:hydrolase activity"/>
    <property type="evidence" value="ECO:0007669"/>
    <property type="project" value="UniProtKB-KW"/>
</dbReference>
<dbReference type="OrthoDB" id="6193578at2"/>
<dbReference type="STRING" id="688.A6E04_12805"/>
<dbReference type="Pfam" id="PF03747">
    <property type="entry name" value="ADP_ribosyl_GH"/>
    <property type="match status" value="1"/>
</dbReference>
<dbReference type="InterPro" id="IPR036705">
    <property type="entry name" value="Ribosyl_crysJ1_sf"/>
</dbReference>
<keyword evidence="1" id="KW-0479">Metal-binding</keyword>
<protein>
    <submittedName>
        <fullName evidence="2">ADP-ribosylglycohydrolase</fullName>
    </submittedName>
</protein>
<gene>
    <name evidence="2" type="ORF">A6E04_12805</name>
</gene>